<gene>
    <name evidence="2" type="ORF">FQP86_16715</name>
</gene>
<dbReference type="OrthoDB" id="6163346at2"/>
<organism evidence="2 3">
    <name type="scientific">Cobetia crustatorum</name>
    <dbReference type="NCBI Taxonomy" id="553385"/>
    <lineage>
        <taxon>Bacteria</taxon>
        <taxon>Pseudomonadati</taxon>
        <taxon>Pseudomonadota</taxon>
        <taxon>Gammaproteobacteria</taxon>
        <taxon>Oceanospirillales</taxon>
        <taxon>Halomonadaceae</taxon>
        <taxon>Cobetia</taxon>
    </lineage>
</organism>
<evidence type="ECO:0008006" key="4">
    <source>
        <dbReference type="Google" id="ProtNLM"/>
    </source>
</evidence>
<feature type="signal peptide" evidence="1">
    <location>
        <begin position="1"/>
        <end position="22"/>
    </location>
</feature>
<dbReference type="STRING" id="553385.GCA_000591415_01904"/>
<evidence type="ECO:0000256" key="1">
    <source>
        <dbReference type="SAM" id="SignalP"/>
    </source>
</evidence>
<feature type="chain" id="PRO_5022067986" description="Carboxypeptidase regulatory-like domain-containing protein" evidence="1">
    <location>
        <begin position="23"/>
        <end position="137"/>
    </location>
</feature>
<sequence>MMKAKIMTLVVGIVFSSMTVQANNTQSNLPLLTAGVSDTQALVAGQVKRYQLDIEHPTSLKIVSRHFAGSSSQNNMISATLRGPDGSVVATAMDANGHFVLQRSVVAGRYQLEVTGASSNGAADESTNKYSLEVTFN</sequence>
<reference evidence="2 3" key="1">
    <citation type="submission" date="2019-07" db="EMBL/GenBank/DDBJ databases">
        <title>Diversity of Bacteria from Kongsfjorden, Arctic.</title>
        <authorList>
            <person name="Yu Y."/>
        </authorList>
    </citation>
    <scope>NUCLEOTIDE SEQUENCE [LARGE SCALE GENOMIC DNA]</scope>
    <source>
        <strain evidence="2 3">SM1923</strain>
    </source>
</reference>
<dbReference type="EMBL" id="VNFH01000014">
    <property type="protein sequence ID" value="TVU67509.1"/>
    <property type="molecule type" value="Genomic_DNA"/>
</dbReference>
<dbReference type="AlphaFoldDB" id="A0A558HEF1"/>
<accession>A0A558HEF1</accession>
<dbReference type="RefSeq" id="WP_024952000.1">
    <property type="nucleotide sequence ID" value="NZ_CAWOWR010000044.1"/>
</dbReference>
<name>A0A558HEF1_9GAMM</name>
<keyword evidence="1" id="KW-0732">Signal</keyword>
<keyword evidence="3" id="KW-1185">Reference proteome</keyword>
<proteinExistence type="predicted"/>
<evidence type="ECO:0000313" key="3">
    <source>
        <dbReference type="Proteomes" id="UP000319941"/>
    </source>
</evidence>
<evidence type="ECO:0000313" key="2">
    <source>
        <dbReference type="EMBL" id="TVU67509.1"/>
    </source>
</evidence>
<dbReference type="Proteomes" id="UP000319941">
    <property type="component" value="Unassembled WGS sequence"/>
</dbReference>
<protein>
    <recommendedName>
        <fullName evidence="4">Carboxypeptidase regulatory-like domain-containing protein</fullName>
    </recommendedName>
</protein>
<comment type="caution">
    <text evidence="2">The sequence shown here is derived from an EMBL/GenBank/DDBJ whole genome shotgun (WGS) entry which is preliminary data.</text>
</comment>